<dbReference type="InterPro" id="IPR000182">
    <property type="entry name" value="GNAT_dom"/>
</dbReference>
<reference evidence="4 5" key="1">
    <citation type="submission" date="2018-07" db="EMBL/GenBank/DDBJ databases">
        <title>Genomic Encyclopedia of Type Strains, Phase III (KMG-III): the genomes of soil and plant-associated and newly described type strains.</title>
        <authorList>
            <person name="Whitman W."/>
        </authorList>
    </citation>
    <scope>NUCLEOTIDE SEQUENCE [LARGE SCALE GENOMIC DNA]</scope>
    <source>
        <strain evidence="4 5">CECT 8236</strain>
    </source>
</reference>
<dbReference type="InterPro" id="IPR045057">
    <property type="entry name" value="Gcn5-rel_NAT"/>
</dbReference>
<dbReference type="InterPro" id="IPR016181">
    <property type="entry name" value="Acyl_CoA_acyltransferase"/>
</dbReference>
<dbReference type="AlphaFoldDB" id="A0A3D9IBP4"/>
<dbReference type="Pfam" id="PF14542">
    <property type="entry name" value="Acetyltransf_CG"/>
    <property type="match status" value="1"/>
</dbReference>
<accession>A0A3D9IBP4</accession>
<dbReference type="InterPro" id="IPR031165">
    <property type="entry name" value="GNAT_YJDJ"/>
</dbReference>
<dbReference type="GO" id="GO:0016747">
    <property type="term" value="F:acyltransferase activity, transferring groups other than amino-acyl groups"/>
    <property type="evidence" value="ECO:0007669"/>
    <property type="project" value="InterPro"/>
</dbReference>
<dbReference type="PROSITE" id="PS51729">
    <property type="entry name" value="GNAT_YJDJ"/>
    <property type="match status" value="1"/>
</dbReference>
<sequence>MGETERNELGEAEETTRAREQAEMAVDIRKQGTGFIVLGVSGQVGEITYKLVDVGTWVIDHTYLDPRYRGGNIARKLLDLVVEEARAEGKKIIPACSYALVQFKRNKEYADVWEKNGI</sequence>
<dbReference type="PROSITE" id="PS51186">
    <property type="entry name" value="GNAT"/>
    <property type="match status" value="1"/>
</dbReference>
<dbReference type="OrthoDB" id="9793389at2"/>
<name>A0A3D9IBP4_9BACL</name>
<dbReference type="EMBL" id="QRDY01000008">
    <property type="protein sequence ID" value="RED58626.1"/>
    <property type="molecule type" value="Genomic_DNA"/>
</dbReference>
<dbReference type="PANTHER" id="PTHR31435">
    <property type="entry name" value="PROTEIN NATD1"/>
    <property type="match status" value="1"/>
</dbReference>
<feature type="region of interest" description="Disordered" evidence="1">
    <location>
        <begin position="1"/>
        <end position="20"/>
    </location>
</feature>
<dbReference type="Gene3D" id="3.40.630.30">
    <property type="match status" value="1"/>
</dbReference>
<evidence type="ECO:0000259" key="2">
    <source>
        <dbReference type="PROSITE" id="PS51186"/>
    </source>
</evidence>
<evidence type="ECO:0000313" key="5">
    <source>
        <dbReference type="Proteomes" id="UP000256869"/>
    </source>
</evidence>
<feature type="domain" description="N-acetyltransferase" evidence="2">
    <location>
        <begin position="1"/>
        <end position="118"/>
    </location>
</feature>
<gene>
    <name evidence="4" type="ORF">DFP95_108153</name>
</gene>
<dbReference type="RefSeq" id="WP_115993604.1">
    <property type="nucleotide sequence ID" value="NZ_QRDY01000008.1"/>
</dbReference>
<comment type="caution">
    <text evidence="4">The sequence shown here is derived from an EMBL/GenBank/DDBJ whole genome shotgun (WGS) entry which is preliminary data.</text>
</comment>
<evidence type="ECO:0000313" key="4">
    <source>
        <dbReference type="EMBL" id="RED58626.1"/>
    </source>
</evidence>
<proteinExistence type="predicted"/>
<evidence type="ECO:0000256" key="1">
    <source>
        <dbReference type="SAM" id="MobiDB-lite"/>
    </source>
</evidence>
<dbReference type="CDD" id="cd04301">
    <property type="entry name" value="NAT_SF"/>
    <property type="match status" value="1"/>
</dbReference>
<evidence type="ECO:0000259" key="3">
    <source>
        <dbReference type="PROSITE" id="PS51729"/>
    </source>
</evidence>
<feature type="domain" description="N-acetyltransferase" evidence="3">
    <location>
        <begin position="27"/>
        <end position="114"/>
    </location>
</feature>
<protein>
    <submittedName>
        <fullName evidence="4">Uncharacterized protein</fullName>
    </submittedName>
</protein>
<organism evidence="4 5">
    <name type="scientific">Cohnella lupini</name>
    <dbReference type="NCBI Taxonomy" id="1294267"/>
    <lineage>
        <taxon>Bacteria</taxon>
        <taxon>Bacillati</taxon>
        <taxon>Bacillota</taxon>
        <taxon>Bacilli</taxon>
        <taxon>Bacillales</taxon>
        <taxon>Paenibacillaceae</taxon>
        <taxon>Cohnella</taxon>
    </lineage>
</organism>
<keyword evidence="5" id="KW-1185">Reference proteome</keyword>
<dbReference type="SUPFAM" id="SSF55729">
    <property type="entry name" value="Acyl-CoA N-acyltransferases (Nat)"/>
    <property type="match status" value="1"/>
</dbReference>
<dbReference type="PANTHER" id="PTHR31435:SF10">
    <property type="entry name" value="BSR4717 PROTEIN"/>
    <property type="match status" value="1"/>
</dbReference>
<dbReference type="Proteomes" id="UP000256869">
    <property type="component" value="Unassembled WGS sequence"/>
</dbReference>